<dbReference type="Proteomes" id="UP000483004">
    <property type="component" value="Unassembled WGS sequence"/>
</dbReference>
<gene>
    <name evidence="2" type="ORF">F9B16_09735</name>
</gene>
<proteinExistence type="predicted"/>
<dbReference type="RefSeq" id="WP_151539673.1">
    <property type="nucleotide sequence ID" value="NZ_WBMR01000019.1"/>
</dbReference>
<dbReference type="AlphaFoldDB" id="A0A6L3VX53"/>
<evidence type="ECO:0000256" key="1">
    <source>
        <dbReference type="SAM" id="MobiDB-lite"/>
    </source>
</evidence>
<feature type="compositionally biased region" description="Basic residues" evidence="1">
    <location>
        <begin position="1"/>
        <end position="17"/>
    </location>
</feature>
<keyword evidence="3" id="KW-1185">Reference proteome</keyword>
<sequence>MVIGTRVHHRQRDRQRHQRDASGHRRRGQQQVVPGVVGDGREGAAHGADDRQDGSGWWEPALERTLYGALLGAFHGFDGGGDGVQVGVGFGQRAGGALLVSAGPFPQLP</sequence>
<feature type="compositionally biased region" description="Basic and acidic residues" evidence="1">
    <location>
        <begin position="39"/>
        <end position="53"/>
    </location>
</feature>
<comment type="caution">
    <text evidence="2">The sequence shown here is derived from an EMBL/GenBank/DDBJ whole genome shotgun (WGS) entry which is preliminary data.</text>
</comment>
<evidence type="ECO:0000313" key="3">
    <source>
        <dbReference type="Proteomes" id="UP000483004"/>
    </source>
</evidence>
<protein>
    <submittedName>
        <fullName evidence="2">Uncharacterized protein</fullName>
    </submittedName>
</protein>
<evidence type="ECO:0000313" key="2">
    <source>
        <dbReference type="EMBL" id="KAB2384718.1"/>
    </source>
</evidence>
<reference evidence="2 3" key="1">
    <citation type="submission" date="2019-09" db="EMBL/GenBank/DDBJ databases">
        <title>Actinomadura physcomitrii sp. nov., a novel actinomycete isolated from moss [Physcomitrium sphaericum (Ludw) Fuernr].</title>
        <authorList>
            <person name="Liu C."/>
            <person name="Zhuang X."/>
        </authorList>
    </citation>
    <scope>NUCLEOTIDE SEQUENCE [LARGE SCALE GENOMIC DNA]</scope>
    <source>
        <strain evidence="2 3">CYP1-1B</strain>
    </source>
</reference>
<name>A0A6L3VX53_9ACTN</name>
<dbReference type="EMBL" id="WBMR01000019">
    <property type="protein sequence ID" value="KAB2384718.1"/>
    <property type="molecule type" value="Genomic_DNA"/>
</dbReference>
<organism evidence="2 3">
    <name type="scientific">Actinomadura montaniterrae</name>
    <dbReference type="NCBI Taxonomy" id="1803903"/>
    <lineage>
        <taxon>Bacteria</taxon>
        <taxon>Bacillati</taxon>
        <taxon>Actinomycetota</taxon>
        <taxon>Actinomycetes</taxon>
        <taxon>Streptosporangiales</taxon>
        <taxon>Thermomonosporaceae</taxon>
        <taxon>Actinomadura</taxon>
    </lineage>
</organism>
<feature type="region of interest" description="Disordered" evidence="1">
    <location>
        <begin position="1"/>
        <end position="56"/>
    </location>
</feature>
<accession>A0A6L3VX53</accession>